<organism evidence="1 2">
    <name type="scientific">Sorangium cellulosum</name>
    <name type="common">Polyangium cellulosum</name>
    <dbReference type="NCBI Taxonomy" id="56"/>
    <lineage>
        <taxon>Bacteria</taxon>
        <taxon>Pseudomonadati</taxon>
        <taxon>Myxococcota</taxon>
        <taxon>Polyangia</taxon>
        <taxon>Polyangiales</taxon>
        <taxon>Polyangiaceae</taxon>
        <taxon>Sorangium</taxon>
    </lineage>
</organism>
<comment type="caution">
    <text evidence="1">The sequence shown here is derived from an EMBL/GenBank/DDBJ whole genome shotgun (WGS) entry which is preliminary data.</text>
</comment>
<name>A0A150NZV3_SORCE</name>
<evidence type="ECO:0000313" key="2">
    <source>
        <dbReference type="Proteomes" id="UP000075420"/>
    </source>
</evidence>
<reference evidence="1 2" key="1">
    <citation type="submission" date="2014-02" db="EMBL/GenBank/DDBJ databases">
        <title>The small core and large imbalanced accessory genome model reveals a collaborative survival strategy of Sorangium cellulosum strains in nature.</title>
        <authorList>
            <person name="Han K."/>
            <person name="Peng R."/>
            <person name="Blom J."/>
            <person name="Li Y.-Z."/>
        </authorList>
    </citation>
    <scope>NUCLEOTIDE SEQUENCE [LARGE SCALE GENOMIC DNA]</scope>
    <source>
        <strain evidence="1 2">So0157-25</strain>
    </source>
</reference>
<dbReference type="AlphaFoldDB" id="A0A150NZV3"/>
<evidence type="ECO:0000313" key="1">
    <source>
        <dbReference type="EMBL" id="KYF47929.1"/>
    </source>
</evidence>
<accession>A0A150NZV3</accession>
<dbReference type="EMBL" id="JELY01003562">
    <property type="protein sequence ID" value="KYF47929.1"/>
    <property type="molecule type" value="Genomic_DNA"/>
</dbReference>
<dbReference type="Proteomes" id="UP000075420">
    <property type="component" value="Unassembled WGS sequence"/>
</dbReference>
<protein>
    <submittedName>
        <fullName evidence="1">Uncharacterized protein</fullName>
    </submittedName>
</protein>
<gene>
    <name evidence="1" type="ORF">BE08_27595</name>
</gene>
<proteinExistence type="predicted"/>
<sequence>MSHVVMQAAEFSTVAAAERAAAELLRLVADYVTYEETADAPWSKDAVPAPLVEFGRRHGVPWPGDATSRFLLKGLFKDEANVLSVDRLVFFWGCGFDLGGAWLREVLLRGLGAVRCTDLPQLAVRVDDPHARAAASGEFLVEEDHEEQFTTTSDDAEIDGALFAITFERDGDRVHLTFDDSSGQGWAFVAMLPQLSGDDPALRAPARGLDASAVDGGGALG</sequence>